<feature type="compositionally biased region" description="Basic and acidic residues" evidence="3">
    <location>
        <begin position="58"/>
        <end position="72"/>
    </location>
</feature>
<dbReference type="SUPFAM" id="SSF46785">
    <property type="entry name" value="Winged helix' DNA-binding domain"/>
    <property type="match status" value="1"/>
</dbReference>
<evidence type="ECO:0000256" key="2">
    <source>
        <dbReference type="PROSITE-ProRule" id="PRU00332"/>
    </source>
</evidence>
<feature type="compositionally biased region" description="Polar residues" evidence="3">
    <location>
        <begin position="220"/>
        <end position="229"/>
    </location>
</feature>
<evidence type="ECO:0000259" key="4">
    <source>
        <dbReference type="PROSITE" id="PS50961"/>
    </source>
</evidence>
<keyword evidence="6" id="KW-1185">Reference proteome</keyword>
<feature type="compositionally biased region" description="Low complexity" evidence="3">
    <location>
        <begin position="94"/>
        <end position="156"/>
    </location>
</feature>
<feature type="compositionally biased region" description="Pro residues" evidence="3">
    <location>
        <begin position="38"/>
        <end position="47"/>
    </location>
</feature>
<evidence type="ECO:0000313" key="6">
    <source>
        <dbReference type="Proteomes" id="UP000734854"/>
    </source>
</evidence>
<dbReference type="InterPro" id="IPR006630">
    <property type="entry name" value="La_HTH"/>
</dbReference>
<dbReference type="PANTHER" id="PTHR22792:SF132">
    <property type="entry name" value="LA-RELATED PROTEIN 1"/>
    <property type="match status" value="1"/>
</dbReference>
<reference evidence="5 6" key="1">
    <citation type="submission" date="2020-08" db="EMBL/GenBank/DDBJ databases">
        <title>Plant Genome Project.</title>
        <authorList>
            <person name="Zhang R.-G."/>
        </authorList>
    </citation>
    <scope>NUCLEOTIDE SEQUENCE [LARGE SCALE GENOMIC DNA]</scope>
    <source>
        <tissue evidence="5">Rhizome</tissue>
    </source>
</reference>
<dbReference type="EMBL" id="JACMSC010000007">
    <property type="protein sequence ID" value="KAG6513792.1"/>
    <property type="molecule type" value="Genomic_DNA"/>
</dbReference>
<feature type="compositionally biased region" description="Basic and acidic residues" evidence="3">
    <location>
        <begin position="237"/>
        <end position="246"/>
    </location>
</feature>
<dbReference type="InterPro" id="IPR036388">
    <property type="entry name" value="WH-like_DNA-bd_sf"/>
</dbReference>
<gene>
    <name evidence="5" type="ORF">ZIOFF_024129</name>
</gene>
<dbReference type="GO" id="GO:0003723">
    <property type="term" value="F:RNA binding"/>
    <property type="evidence" value="ECO:0007669"/>
    <property type="project" value="UniProtKB-UniRule"/>
</dbReference>
<protein>
    <recommendedName>
        <fullName evidence="4">HTH La-type RNA-binding domain-containing protein</fullName>
    </recommendedName>
</protein>
<dbReference type="Proteomes" id="UP000734854">
    <property type="component" value="Unassembled WGS sequence"/>
</dbReference>
<organism evidence="5 6">
    <name type="scientific">Zingiber officinale</name>
    <name type="common">Ginger</name>
    <name type="synonym">Amomum zingiber</name>
    <dbReference type="NCBI Taxonomy" id="94328"/>
    <lineage>
        <taxon>Eukaryota</taxon>
        <taxon>Viridiplantae</taxon>
        <taxon>Streptophyta</taxon>
        <taxon>Embryophyta</taxon>
        <taxon>Tracheophyta</taxon>
        <taxon>Spermatophyta</taxon>
        <taxon>Magnoliopsida</taxon>
        <taxon>Liliopsida</taxon>
        <taxon>Zingiberales</taxon>
        <taxon>Zingiberaceae</taxon>
        <taxon>Zingiber</taxon>
    </lineage>
</organism>
<sequence>MAAGAADPSSPSTSPRSSQATLHPGPQVNGAETGAPPSGVPPSPSSPSPVVAIPDLEISDRSPHEAPPEDASRTPSDAAQGKKQAWMRPPNVSAKGGAAVIGGAASWPALSESAKPSPKSSSSDALKSLPDAPLSAPAGSATSTSSPNPNSNPSLLRNHATPARQKSMKRGGGSHISSSGTAADGGMLLSSPPPTSSPMANSEKHQPSEVTLSPRDQIPRKTTNWDRGNTTGGSGSHADDGGDRRSYGGNRRWNNGGGAGSHNNYSNHRDVERGAYDGYRRNAGASDVRMQPRNTRLIRPPTPVSPPFLGHHPPQPGPFGNPMVFPDVPSPIFYIATQTPPGGVPFVPHPAVPHQMFIPAIDPQRVFEFIAIALLSSSAENLCRDVYLRQNMDEQGWVPVFLIAGFNRVSNL</sequence>
<accession>A0A8J5GVT8</accession>
<dbReference type="GO" id="GO:0005737">
    <property type="term" value="C:cytoplasm"/>
    <property type="evidence" value="ECO:0007669"/>
    <property type="project" value="UniProtKB-ARBA"/>
</dbReference>
<dbReference type="PROSITE" id="PS50961">
    <property type="entry name" value="HTH_LA"/>
    <property type="match status" value="1"/>
</dbReference>
<keyword evidence="1 2" id="KW-0694">RNA-binding</keyword>
<feature type="compositionally biased region" description="Low complexity" evidence="3">
    <location>
        <begin position="1"/>
        <end position="20"/>
    </location>
</feature>
<dbReference type="InterPro" id="IPR045180">
    <property type="entry name" value="La_dom_prot"/>
</dbReference>
<dbReference type="AlphaFoldDB" id="A0A8J5GVT8"/>
<dbReference type="InterPro" id="IPR036390">
    <property type="entry name" value="WH_DNA-bd_sf"/>
</dbReference>
<name>A0A8J5GVT8_ZINOF</name>
<dbReference type="PANTHER" id="PTHR22792">
    <property type="entry name" value="LUPUS LA PROTEIN-RELATED"/>
    <property type="match status" value="1"/>
</dbReference>
<feature type="domain" description="HTH La-type RNA-binding" evidence="4">
    <location>
        <begin position="359"/>
        <end position="412"/>
    </location>
</feature>
<feature type="region of interest" description="Disordered" evidence="3">
    <location>
        <begin position="1"/>
        <end position="270"/>
    </location>
</feature>
<dbReference type="Gene3D" id="1.10.10.10">
    <property type="entry name" value="Winged helix-like DNA-binding domain superfamily/Winged helix DNA-binding domain"/>
    <property type="match status" value="1"/>
</dbReference>
<evidence type="ECO:0000256" key="3">
    <source>
        <dbReference type="SAM" id="MobiDB-lite"/>
    </source>
</evidence>
<proteinExistence type="predicted"/>
<evidence type="ECO:0000256" key="1">
    <source>
        <dbReference type="ARBA" id="ARBA00022884"/>
    </source>
</evidence>
<dbReference type="Pfam" id="PF05383">
    <property type="entry name" value="La"/>
    <property type="match status" value="1"/>
</dbReference>
<evidence type="ECO:0000313" key="5">
    <source>
        <dbReference type="EMBL" id="KAG6513792.1"/>
    </source>
</evidence>
<comment type="caution">
    <text evidence="5">The sequence shown here is derived from an EMBL/GenBank/DDBJ whole genome shotgun (WGS) entry which is preliminary data.</text>
</comment>